<evidence type="ECO:0008006" key="3">
    <source>
        <dbReference type="Google" id="ProtNLM"/>
    </source>
</evidence>
<organism evidence="1 2">
    <name type="scientific">Methylocapsa polymorpha</name>
    <dbReference type="NCBI Taxonomy" id="3080828"/>
    <lineage>
        <taxon>Bacteria</taxon>
        <taxon>Pseudomonadati</taxon>
        <taxon>Pseudomonadota</taxon>
        <taxon>Alphaproteobacteria</taxon>
        <taxon>Hyphomicrobiales</taxon>
        <taxon>Beijerinckiaceae</taxon>
        <taxon>Methylocapsa</taxon>
    </lineage>
</organism>
<name>A0ABZ0HP76_9HYPH</name>
<gene>
    <name evidence="1" type="ORF">RZS28_09840</name>
</gene>
<evidence type="ECO:0000313" key="2">
    <source>
        <dbReference type="Proteomes" id="UP001626536"/>
    </source>
</evidence>
<keyword evidence="2" id="KW-1185">Reference proteome</keyword>
<sequence>MAAALAIGIGLGAAATDWALGPREPELVDALVDGHRRAMLAGTPVDIASNDRHNVRPWFDARIAISPPAPDLAARGFPLVGGRVEVIDGQPAPTLVYRIREHFVSVTALPASSASIRGAPADGFHVLAWQGSGFTFWAVSDADPPTLEQFAAAFKAAEASSAEPPAR</sequence>
<dbReference type="RefSeq" id="WP_407337595.1">
    <property type="nucleotide sequence ID" value="NZ_CP136862.1"/>
</dbReference>
<dbReference type="Proteomes" id="UP001626536">
    <property type="component" value="Chromosome"/>
</dbReference>
<accession>A0ABZ0HP76</accession>
<proteinExistence type="predicted"/>
<reference evidence="1 2" key="1">
    <citation type="submission" date="2023-10" db="EMBL/GenBank/DDBJ databases">
        <title>Novel methanotroph of the genus Methylocapsa from a subarctic wetland.</title>
        <authorList>
            <person name="Belova S.E."/>
            <person name="Oshkin I.Y."/>
            <person name="Miroshnikov K."/>
            <person name="Dedysh S.N."/>
        </authorList>
    </citation>
    <scope>NUCLEOTIDE SEQUENCE [LARGE SCALE GENOMIC DNA]</scope>
    <source>
        <strain evidence="1 2">RX1</strain>
    </source>
</reference>
<protein>
    <recommendedName>
        <fullName evidence="3">Anti-sigma factor</fullName>
    </recommendedName>
</protein>
<dbReference type="EMBL" id="CP136862">
    <property type="protein sequence ID" value="WOJ88155.1"/>
    <property type="molecule type" value="Genomic_DNA"/>
</dbReference>
<evidence type="ECO:0000313" key="1">
    <source>
        <dbReference type="EMBL" id="WOJ88155.1"/>
    </source>
</evidence>